<evidence type="ECO:0000313" key="1">
    <source>
        <dbReference type="EMBL" id="CAF2955821.1"/>
    </source>
</evidence>
<reference evidence="1" key="1">
    <citation type="submission" date="2021-02" db="EMBL/GenBank/DDBJ databases">
        <authorList>
            <person name="Bekaert M."/>
        </authorList>
    </citation>
    <scope>NUCLEOTIDE SEQUENCE</scope>
    <source>
        <strain evidence="1">IoA-00</strain>
    </source>
</reference>
<dbReference type="PANTHER" id="PTHR45913">
    <property type="entry name" value="EPM2A-INTERACTING PROTEIN 1"/>
    <property type="match status" value="1"/>
</dbReference>
<evidence type="ECO:0000313" key="2">
    <source>
        <dbReference type="Proteomes" id="UP000675881"/>
    </source>
</evidence>
<proteinExistence type="predicted"/>
<protein>
    <submittedName>
        <fullName evidence="1">Protein FAM200B,Protein FAM200A</fullName>
    </submittedName>
</protein>
<gene>
    <name evidence="1" type="ORF">LSAA_10169</name>
</gene>
<dbReference type="Proteomes" id="UP000675881">
    <property type="component" value="Chromosome 5"/>
</dbReference>
<dbReference type="EMBL" id="HG994584">
    <property type="protein sequence ID" value="CAF2955821.1"/>
    <property type="molecule type" value="Genomic_DNA"/>
</dbReference>
<sequence>MDRRVDYFQRKQLELKLWGQILNHSTTLNEKAQFASHLVAFRVTKEDMSYTVAKRLILPASLDMVRTIFDDKSAEKLRSIPLSDNTMSRQICDIAEHLETLRITRLHSAGN</sequence>
<accession>A0A7R8H9G5</accession>
<name>A0A7R8H9G5_LEPSM</name>
<dbReference type="AlphaFoldDB" id="A0A7R8H9G5"/>
<organism evidence="1 2">
    <name type="scientific">Lepeophtheirus salmonis</name>
    <name type="common">Salmon louse</name>
    <name type="synonym">Caligus salmonis</name>
    <dbReference type="NCBI Taxonomy" id="72036"/>
    <lineage>
        <taxon>Eukaryota</taxon>
        <taxon>Metazoa</taxon>
        <taxon>Ecdysozoa</taxon>
        <taxon>Arthropoda</taxon>
        <taxon>Crustacea</taxon>
        <taxon>Multicrustacea</taxon>
        <taxon>Hexanauplia</taxon>
        <taxon>Copepoda</taxon>
        <taxon>Siphonostomatoida</taxon>
        <taxon>Caligidae</taxon>
        <taxon>Lepeophtheirus</taxon>
    </lineage>
</organism>
<keyword evidence="2" id="KW-1185">Reference proteome</keyword>
<dbReference type="PANTHER" id="PTHR45913:SF19">
    <property type="entry name" value="LOW QUALITY PROTEIN: ZINC FINGER BED DOMAIN-CONTAINING PROTEIN 5-LIKE"/>
    <property type="match status" value="1"/>
</dbReference>